<sequence length="455" mass="50769">MKGKAQTKPQLKPSTKRKRQSDANTDAGKPKKRQRHDSEQAISTPNHSETTLSKTAHNISSPRPPVWNRPSRIALQPPANNEVLTDGGESMQEQRSSLMLAENEDKVEDNSLTNQFEDNGGCGNNFLNTSIPVSSQEATKEESVRLKDVEDMTNEHFGINNLHEKCLAIDISIESNAAQIWPHCARPCQNCRSTHVAIPGSTISQDCVKISMFIYNEPASVADQTKRQNSLVPTDEYELAVLGWLIWSTHEHRVALRDATLGMYPKRNRWKHYICTELVRSGNKSCQFHLGKDQFQNWWNGRKNLKSCGGMRWLNVTFDWDMGDTNLPLASFGSMGRLFSLPQAKLSHGIYSEILTDERAKPPTENQSRGVEVAEGIQDNKSSNGDDDSGDRDSKVYAATEEDKEGKHGVDKLGVDDLKKAEGQSSRSSSAFHQFREKSPSSSDTSSQGADDDFM</sequence>
<proteinExistence type="predicted"/>
<dbReference type="OrthoDB" id="10313932at2759"/>
<dbReference type="AlphaFoldDB" id="A0A8H7E2P7"/>
<dbReference type="Proteomes" id="UP000606974">
    <property type="component" value="Unassembled WGS sequence"/>
</dbReference>
<accession>A0A8H7E2P7</accession>
<keyword evidence="3" id="KW-1185">Reference proteome</keyword>
<feature type="region of interest" description="Disordered" evidence="1">
    <location>
        <begin position="1"/>
        <end position="73"/>
    </location>
</feature>
<feature type="compositionally biased region" description="Basic and acidic residues" evidence="1">
    <location>
        <begin position="404"/>
        <end position="422"/>
    </location>
</feature>
<feature type="compositionally biased region" description="Polar residues" evidence="1">
    <location>
        <begin position="440"/>
        <end position="449"/>
    </location>
</feature>
<feature type="compositionally biased region" description="Polar residues" evidence="1">
    <location>
        <begin position="423"/>
        <end position="432"/>
    </location>
</feature>
<organism evidence="2 3">
    <name type="scientific">Endocarpon pusillum</name>
    <dbReference type="NCBI Taxonomy" id="364733"/>
    <lineage>
        <taxon>Eukaryota</taxon>
        <taxon>Fungi</taxon>
        <taxon>Dikarya</taxon>
        <taxon>Ascomycota</taxon>
        <taxon>Pezizomycotina</taxon>
        <taxon>Eurotiomycetes</taxon>
        <taxon>Chaetothyriomycetidae</taxon>
        <taxon>Verrucariales</taxon>
        <taxon>Verrucariaceae</taxon>
        <taxon>Endocarpon</taxon>
    </lineage>
</organism>
<evidence type="ECO:0000313" key="2">
    <source>
        <dbReference type="EMBL" id="KAF7504341.1"/>
    </source>
</evidence>
<gene>
    <name evidence="2" type="ORF">GJ744_002461</name>
</gene>
<name>A0A8H7E2P7_9EURO</name>
<protein>
    <submittedName>
        <fullName evidence="2">Uncharacterized protein</fullName>
    </submittedName>
</protein>
<feature type="compositionally biased region" description="Polar residues" evidence="1">
    <location>
        <begin position="40"/>
        <end position="61"/>
    </location>
</feature>
<comment type="caution">
    <text evidence="2">The sequence shown here is derived from an EMBL/GenBank/DDBJ whole genome shotgun (WGS) entry which is preliminary data.</text>
</comment>
<evidence type="ECO:0000313" key="3">
    <source>
        <dbReference type="Proteomes" id="UP000606974"/>
    </source>
</evidence>
<dbReference type="EMBL" id="JAACFV010000141">
    <property type="protein sequence ID" value="KAF7504341.1"/>
    <property type="molecule type" value="Genomic_DNA"/>
</dbReference>
<feature type="region of interest" description="Disordered" evidence="1">
    <location>
        <begin position="357"/>
        <end position="455"/>
    </location>
</feature>
<evidence type="ECO:0000256" key="1">
    <source>
        <dbReference type="SAM" id="MobiDB-lite"/>
    </source>
</evidence>
<reference evidence="2" key="1">
    <citation type="submission" date="2020-02" db="EMBL/GenBank/DDBJ databases">
        <authorList>
            <person name="Palmer J.M."/>
        </authorList>
    </citation>
    <scope>NUCLEOTIDE SEQUENCE</scope>
    <source>
        <strain evidence="2">EPUS1.4</strain>
        <tissue evidence="2">Thallus</tissue>
    </source>
</reference>